<keyword evidence="2" id="KW-0812">Transmembrane</keyword>
<evidence type="ECO:0000256" key="2">
    <source>
        <dbReference type="SAM" id="Phobius"/>
    </source>
</evidence>
<evidence type="ECO:0000313" key="3">
    <source>
        <dbReference type="EMBL" id="QPJ64920.1"/>
    </source>
</evidence>
<dbReference type="Proteomes" id="UP000594464">
    <property type="component" value="Chromosome"/>
</dbReference>
<dbReference type="PANTHER" id="PTHR30441:SF4">
    <property type="entry name" value="PROTEIN ASMA"/>
    <property type="match status" value="1"/>
</dbReference>
<dbReference type="PANTHER" id="PTHR30441">
    <property type="entry name" value="DUF748 DOMAIN-CONTAINING PROTEIN"/>
    <property type="match status" value="1"/>
</dbReference>
<feature type="transmembrane region" description="Helical" evidence="2">
    <location>
        <begin position="42"/>
        <end position="65"/>
    </location>
</feature>
<dbReference type="GO" id="GO:0090313">
    <property type="term" value="P:regulation of protein targeting to membrane"/>
    <property type="evidence" value="ECO:0007669"/>
    <property type="project" value="TreeGrafter"/>
</dbReference>
<protein>
    <recommendedName>
        <fullName evidence="5">AsmA family protein</fullName>
    </recommendedName>
</protein>
<keyword evidence="2" id="KW-1133">Transmembrane helix</keyword>
<dbReference type="InterPro" id="IPR052894">
    <property type="entry name" value="AsmA-related"/>
</dbReference>
<organism evidence="3 4">
    <name type="scientific">Candidatus Nitrohelix vancouverensis</name>
    <dbReference type="NCBI Taxonomy" id="2705534"/>
    <lineage>
        <taxon>Bacteria</taxon>
        <taxon>Pseudomonadati</taxon>
        <taxon>Nitrospinota/Tectimicrobiota group</taxon>
        <taxon>Nitrospinota</taxon>
        <taxon>Nitrospinia</taxon>
        <taxon>Nitrospinales</taxon>
        <taxon>Nitrospinaceae</taxon>
        <taxon>Candidatus Nitrohelix</taxon>
    </lineage>
</organism>
<dbReference type="GO" id="GO:0005886">
    <property type="term" value="C:plasma membrane"/>
    <property type="evidence" value="ECO:0007669"/>
    <property type="project" value="TreeGrafter"/>
</dbReference>
<dbReference type="KEGG" id="nva:G3M78_05780"/>
<gene>
    <name evidence="3" type="ORF">G3M78_05780</name>
</gene>
<dbReference type="EMBL" id="CP048620">
    <property type="protein sequence ID" value="QPJ64920.1"/>
    <property type="molecule type" value="Genomic_DNA"/>
</dbReference>
<evidence type="ECO:0008006" key="5">
    <source>
        <dbReference type="Google" id="ProtNLM"/>
    </source>
</evidence>
<evidence type="ECO:0000256" key="1">
    <source>
        <dbReference type="SAM" id="MobiDB-lite"/>
    </source>
</evidence>
<accession>A0A7T0G314</accession>
<keyword evidence="2" id="KW-0472">Membrane</keyword>
<reference evidence="4" key="1">
    <citation type="submission" date="2020-02" db="EMBL/GenBank/DDBJ databases">
        <title>Genomic and physiological characterization of two novel Nitrospinaceae genera.</title>
        <authorList>
            <person name="Mueller A.J."/>
            <person name="Jung M.-Y."/>
            <person name="Strachan C.R."/>
            <person name="Herbold C.W."/>
            <person name="Kirkegaard R.H."/>
            <person name="Daims H."/>
        </authorList>
    </citation>
    <scope>NUCLEOTIDE SEQUENCE [LARGE SCALE GENOMIC DNA]</scope>
</reference>
<evidence type="ECO:0000313" key="4">
    <source>
        <dbReference type="Proteomes" id="UP000594464"/>
    </source>
</evidence>
<name>A0A7T0G314_9BACT</name>
<feature type="region of interest" description="Disordered" evidence="1">
    <location>
        <begin position="1"/>
        <end position="31"/>
    </location>
</feature>
<proteinExistence type="predicted"/>
<sequence>MVEINLIKKKVQPEKTPPKGEPDSSPKTPKKKKSALGLLSQFLFRLVLLFFGIVLLSGLVLQYYFPSEFVTPLVQQEMSRTLKTHVRIKSIQLNLLDGARISGLEIGSPQPLIKFKELILGYDLLELLSGNILINQAVIEDPTLYLEQKNGRWNFQPFLDLAGPPQAKPETPAPSAPPGLPPIPMTVDLRRAAIQNIRVDVNIEPGIRAGLTGLTLETKLQANKGGIQADFRALMSAMFADSEFNVYFLSSVEPKISLKTQLAMNMNFSAADLNGGRLTGALGLNNTHLELDKKLTPPRIGAQMDLHAFLNPQVVSLNRLVLKLGEHNQFDLKAKVIDYMQDPDFQLQFNNGNINIEEILSWVKDLLPPMNAKGEINVKAFEIKGRAPQMKPGDISISPITVQARNIQAEHSPTSARVNGVHADIALPAMKLVNGALPERVAADLKLFVAEGGMQNLSLKKLEHQMQVSASGPDFSKAALDFDLKLGQAQFQHPETGAIQTALTTKGSVRANLKTGAVESLNVSYEVDDWLNGKTSATASNFGKDAFAVEQALNVDLQTILKRIPPQLAEQLKGIELSGDIVVNASAKGSLTETFQPKQIDLQTRVDLKQISANLQQPVSARIESLSGSLVAPILWDPEQGVKLNSLTLDAQFAQAQAMDIYSADKGRLQVAMSMDAFLNPKQADIATPVALNLAFDLEQAQGSEPAMKIQGLVLGAKLKGDLYPADFKNVSLEATFGMQGSEALEKISTGPFVSRFRADVHDLGLERSELSLKANLQNPSLLLDGETIETAVVGFELRSRHNLKRGDIEIDLIRADIPNLLKLKATGRLGEWGKTFEIDSALDPVQLKTALDMIPASLLDDALRPQGLTGAAFATLKAKGSLPKSIELENFNLPFAVDATAGLKNVSAILPTQGLEANALNISSRLTAEGDQITASGRAAIAQLLLPEHLGEATLDPEFEFSYQIDRLNAFKIKRHQFSLKQLGMTHRLAGQAEGFNPLVTGEKKADLATLIQLLTLAFSTQNQIQIDQALAGGNAITAGKNLSAEGALKSTLDLKMTRGKSIDLSGSAQFDHFKAAMKPDLEAGEINGTFVFEKNLLLDRSLLAKKQGSKFLASEQGFFSQLRDFSNYKNIIRVDSIKFQNKEISDFGIDLFFKDNRLVAEKFLFNLLDGAVGGNFYLGESKEGPVIRFFTEFTGLDAGALLPNRAGLRGRDAQVDGRLTLDIPLKKMQNASGVGIDQISAVIEISHIGSEMMDRLLLSVDPEESKPAVVDTRAKLKLASPHRARIQLKNGKLDVEAWLKNKLLGGVIKAPELKRIPVSSLAEFKQVSEGLKQLENLQTLFAYLAAQGIEIDEDGNISFY</sequence>
<feature type="compositionally biased region" description="Basic and acidic residues" evidence="1">
    <location>
        <begin position="11"/>
        <end position="24"/>
    </location>
</feature>